<evidence type="ECO:0000256" key="2">
    <source>
        <dbReference type="ARBA" id="ARBA00023002"/>
    </source>
</evidence>
<dbReference type="InterPro" id="IPR029510">
    <property type="entry name" value="Ald_DH_CS_GLU"/>
</dbReference>
<dbReference type="InterPro" id="IPR016163">
    <property type="entry name" value="Ald_DH_C"/>
</dbReference>
<dbReference type="InterPro" id="IPR016160">
    <property type="entry name" value="Ald_DH_CS_CYS"/>
</dbReference>
<gene>
    <name evidence="7" type="primary">Aldh8a1</name>
</gene>
<feature type="active site" evidence="4">
    <location>
        <position position="252"/>
    </location>
</feature>
<sequence>MSKHQLSNFIGGKFVDPINSAYLDSCNPATGQVFAKVPRSGKEDVDDAVSCALKAFPSWSEQPTQFRSKVMLKIADILESRLDEFAKLESQDQGKPITVAKAIDIPRAIYNFRFFATYILHMVEEQRTLDGPIRALSYVQHMPVGVAGLISPWNLPLYLLTWKIAPAIAFGNTCVAKPSELTSLTAYKLCGVFNEAGLPPGVVNIVFGLGPDAGEALVCHPEVPLISFTGSTLVGNRIAELTAPMCKKLSLELGGKNAGIVYEDVDLDECVDACIRSSFSNQGEICLCTSRLYIHHSIYNDFLNRFVTAARNFRVGDPSDPNVNMGALVSAQHYEKVKGYIELAASSGGVVHCGLGVDELPQDCRGGHYIAPTVITGLTESSPCIQDEIFGPVVCISSFQTDEEVLKKANGVRYGLCATLWTKDVNRALTISRKLRVGTVWTNCWLVRDLHMPFGGMKMSGVGRESGADSKHFFTEAKTVCLRIK</sequence>
<dbReference type="GO" id="GO:0016620">
    <property type="term" value="F:oxidoreductase activity, acting on the aldehyde or oxo group of donors, NAD or NADP as acceptor"/>
    <property type="evidence" value="ECO:0007669"/>
    <property type="project" value="InterPro"/>
</dbReference>
<proteinExistence type="evidence at transcript level"/>
<organism evidence="7">
    <name type="scientific">Phallusia mammillata</name>
    <dbReference type="NCBI Taxonomy" id="59560"/>
    <lineage>
        <taxon>Eukaryota</taxon>
        <taxon>Metazoa</taxon>
        <taxon>Chordata</taxon>
        <taxon>Tunicata</taxon>
        <taxon>Ascidiacea</taxon>
        <taxon>Phlebobranchia</taxon>
        <taxon>Ascidiidae</taxon>
        <taxon>Phallusia</taxon>
    </lineage>
</organism>
<comment type="similarity">
    <text evidence="1 5">Belongs to the aldehyde dehydrogenase family.</text>
</comment>
<evidence type="ECO:0000256" key="1">
    <source>
        <dbReference type="ARBA" id="ARBA00009986"/>
    </source>
</evidence>
<dbReference type="InterPro" id="IPR016162">
    <property type="entry name" value="Ald_DH_N"/>
</dbReference>
<keyword evidence="3" id="KW-0520">NAD</keyword>
<dbReference type="AlphaFoldDB" id="A0A6F9D6Z2"/>
<name>A0A6F9D6Z2_9ASCI</name>
<evidence type="ECO:0000256" key="4">
    <source>
        <dbReference type="PROSITE-ProRule" id="PRU10007"/>
    </source>
</evidence>
<dbReference type="PROSITE" id="PS00687">
    <property type="entry name" value="ALDEHYDE_DEHYDR_GLU"/>
    <property type="match status" value="1"/>
</dbReference>
<dbReference type="FunFam" id="3.40.309.10:FF:000012">
    <property type="entry name" value="Betaine aldehyde dehydrogenase"/>
    <property type="match status" value="1"/>
</dbReference>
<protein>
    <submittedName>
        <fullName evidence="7">Aldehyde dehydrogenase family 8 member A1-like</fullName>
    </submittedName>
</protein>
<evidence type="ECO:0000256" key="3">
    <source>
        <dbReference type="ARBA" id="ARBA00023027"/>
    </source>
</evidence>
<dbReference type="EMBL" id="LR782853">
    <property type="protein sequence ID" value="CAB3221074.1"/>
    <property type="molecule type" value="mRNA"/>
</dbReference>
<evidence type="ECO:0000256" key="5">
    <source>
        <dbReference type="RuleBase" id="RU003345"/>
    </source>
</evidence>
<dbReference type="Gene3D" id="3.40.605.10">
    <property type="entry name" value="Aldehyde Dehydrogenase, Chain A, domain 1"/>
    <property type="match status" value="1"/>
</dbReference>
<dbReference type="PROSITE" id="PS00070">
    <property type="entry name" value="ALDEHYDE_DEHYDR_CYS"/>
    <property type="match status" value="1"/>
</dbReference>
<dbReference type="SUPFAM" id="SSF53720">
    <property type="entry name" value="ALDH-like"/>
    <property type="match status" value="1"/>
</dbReference>
<evidence type="ECO:0000313" key="7">
    <source>
        <dbReference type="EMBL" id="CAB3221074.1"/>
    </source>
</evidence>
<dbReference type="InterPro" id="IPR015590">
    <property type="entry name" value="Aldehyde_DH_dom"/>
</dbReference>
<dbReference type="PANTHER" id="PTHR43720:SF2">
    <property type="entry name" value="2-AMINOMUCONIC SEMIALDEHYDE DEHYDROGENASE"/>
    <property type="match status" value="1"/>
</dbReference>
<dbReference type="Pfam" id="PF00171">
    <property type="entry name" value="Aldedh"/>
    <property type="match status" value="1"/>
</dbReference>
<keyword evidence="2 5" id="KW-0560">Oxidoreductase</keyword>
<feature type="domain" description="Aldehyde dehydrogenase" evidence="6">
    <location>
        <begin position="21"/>
        <end position="480"/>
    </location>
</feature>
<dbReference type="CDD" id="cd07093">
    <property type="entry name" value="ALDH_F8_HMSADH"/>
    <property type="match status" value="1"/>
</dbReference>
<reference evidence="7" key="1">
    <citation type="submission" date="2020-04" db="EMBL/GenBank/DDBJ databases">
        <authorList>
            <person name="Neveu A P."/>
        </authorList>
    </citation>
    <scope>NUCLEOTIDE SEQUENCE</scope>
    <source>
        <tissue evidence="7">Whole embryo</tissue>
    </source>
</reference>
<accession>A0A6F9D6Z2</accession>
<dbReference type="FunFam" id="3.40.605.10:FF:000001">
    <property type="entry name" value="Aldehyde dehydrogenase 1"/>
    <property type="match status" value="1"/>
</dbReference>
<dbReference type="PANTHER" id="PTHR43720">
    <property type="entry name" value="2-AMINOMUCONIC SEMIALDEHYDE DEHYDROGENASE"/>
    <property type="match status" value="1"/>
</dbReference>
<dbReference type="InterPro" id="IPR016161">
    <property type="entry name" value="Ald_DH/histidinol_DH"/>
</dbReference>
<evidence type="ECO:0000259" key="6">
    <source>
        <dbReference type="Pfam" id="PF00171"/>
    </source>
</evidence>
<dbReference type="Gene3D" id="3.40.309.10">
    <property type="entry name" value="Aldehyde Dehydrogenase, Chain A, domain 2"/>
    <property type="match status" value="1"/>
</dbReference>